<dbReference type="GeneTree" id="ENSGT00960000187176"/>
<proteinExistence type="predicted"/>
<dbReference type="GO" id="GO:0005634">
    <property type="term" value="C:nucleus"/>
    <property type="evidence" value="ECO:0007669"/>
    <property type="project" value="UniProtKB-SubCell"/>
</dbReference>
<dbReference type="AlphaFoldDB" id="A0A3Q2YIL3"/>
<accession>A0A3Q2YIL3</accession>
<evidence type="ECO:0000313" key="7">
    <source>
        <dbReference type="Proteomes" id="UP000264820"/>
    </source>
</evidence>
<dbReference type="PANTHER" id="PTHR18829">
    <property type="entry name" value="PROTEIN YAE1 HOMOLOG"/>
    <property type="match status" value="1"/>
</dbReference>
<dbReference type="InterPro" id="IPR019191">
    <property type="entry name" value="Essential_protein_Yae1_N"/>
</dbReference>
<reference evidence="6" key="2">
    <citation type="submission" date="2025-09" db="UniProtKB">
        <authorList>
            <consortium name="Ensembl"/>
        </authorList>
    </citation>
    <scope>IDENTIFICATION</scope>
</reference>
<comment type="subcellular location">
    <subcellularLocation>
        <location evidence="2">Cytoplasm</location>
    </subcellularLocation>
    <subcellularLocation>
        <location evidence="1">Nucleus</location>
    </subcellularLocation>
</comment>
<dbReference type="STRING" id="109280.ENSHCOP00000017378"/>
<evidence type="ECO:0000256" key="4">
    <source>
        <dbReference type="ARBA" id="ARBA00023242"/>
    </source>
</evidence>
<evidence type="ECO:0000313" key="6">
    <source>
        <dbReference type="Ensembl" id="ENSHCOP00000017378.1"/>
    </source>
</evidence>
<dbReference type="Ensembl" id="ENSHCOT00000013954.1">
    <property type="protein sequence ID" value="ENSHCOP00000017378.1"/>
    <property type="gene ID" value="ENSHCOG00000001124.1"/>
</dbReference>
<evidence type="ECO:0000256" key="2">
    <source>
        <dbReference type="ARBA" id="ARBA00004496"/>
    </source>
</evidence>
<evidence type="ECO:0000259" key="5">
    <source>
        <dbReference type="Pfam" id="PF09811"/>
    </source>
</evidence>
<keyword evidence="3" id="KW-0963">Cytoplasm</keyword>
<organism evidence="6 7">
    <name type="scientific">Hippocampus comes</name>
    <name type="common">Tiger tail seahorse</name>
    <dbReference type="NCBI Taxonomy" id="109280"/>
    <lineage>
        <taxon>Eukaryota</taxon>
        <taxon>Metazoa</taxon>
        <taxon>Chordata</taxon>
        <taxon>Craniata</taxon>
        <taxon>Vertebrata</taxon>
        <taxon>Euteleostomi</taxon>
        <taxon>Actinopterygii</taxon>
        <taxon>Neopterygii</taxon>
        <taxon>Teleostei</taxon>
        <taxon>Neoteleostei</taxon>
        <taxon>Acanthomorphata</taxon>
        <taxon>Syngnathiaria</taxon>
        <taxon>Syngnathiformes</taxon>
        <taxon>Syngnathoidei</taxon>
        <taxon>Syngnathidae</taxon>
        <taxon>Hippocampus</taxon>
    </lineage>
</organism>
<dbReference type="Proteomes" id="UP000264820">
    <property type="component" value="Unplaced"/>
</dbReference>
<dbReference type="PANTHER" id="PTHR18829:SF0">
    <property type="entry name" value="PROTEIN YAE1 HOMOLOG"/>
    <property type="match status" value="1"/>
</dbReference>
<feature type="domain" description="Essential protein Yae1 N-terminal" evidence="5">
    <location>
        <begin position="48"/>
        <end position="86"/>
    </location>
</feature>
<evidence type="ECO:0000256" key="3">
    <source>
        <dbReference type="ARBA" id="ARBA00022490"/>
    </source>
</evidence>
<dbReference type="InterPro" id="IPR038881">
    <property type="entry name" value="Yae1-like"/>
</dbReference>
<reference evidence="6" key="1">
    <citation type="submission" date="2025-08" db="UniProtKB">
        <authorList>
            <consortium name="Ensembl"/>
        </authorList>
    </citation>
    <scope>IDENTIFICATION</scope>
</reference>
<evidence type="ECO:0000256" key="1">
    <source>
        <dbReference type="ARBA" id="ARBA00004123"/>
    </source>
</evidence>
<dbReference type="GO" id="GO:0005737">
    <property type="term" value="C:cytoplasm"/>
    <property type="evidence" value="ECO:0007669"/>
    <property type="project" value="UniProtKB-SubCell"/>
</dbReference>
<sequence length="229" mass="24982">RFLNLLVSMSWLKATSNGTDDVFEEIADELDISAKEWALNMKRRIRDGYVDGADAGEDAALEVGFKEGFQEGAAKTLAVGRLRGIVCAIGSWYQVEHRGLPFPASVTDLLQRVSKHEDSIVAEIMTAMEKRFPPSANDVAESLEDLEIAPLKNCPESDCCMDTDCPPHGHTLHSVGSDSDTRSSSCAHGTIFSQLVQSCRDIVAELGLPPGLLEHINELEDIELTSSSY</sequence>
<keyword evidence="7" id="KW-1185">Reference proteome</keyword>
<keyword evidence="4" id="KW-0539">Nucleus</keyword>
<dbReference type="Pfam" id="PF09811">
    <property type="entry name" value="Yae1_N"/>
    <property type="match status" value="1"/>
</dbReference>
<name>A0A3Q2YIL3_HIPCM</name>
<protein>
    <submittedName>
        <fullName evidence="6">YAE1 maturation factor of ABCE1</fullName>
    </submittedName>
</protein>